<dbReference type="PROSITE" id="PS50181">
    <property type="entry name" value="FBOX"/>
    <property type="match status" value="1"/>
</dbReference>
<dbReference type="OrthoDB" id="3247499at2759"/>
<name>A0A8H5B3P0_9AGAR</name>
<dbReference type="EMBL" id="JAACJJ010000042">
    <property type="protein sequence ID" value="KAF5316144.1"/>
    <property type="molecule type" value="Genomic_DNA"/>
</dbReference>
<accession>A0A8H5B3P0</accession>
<gene>
    <name evidence="3" type="ORF">D9619_006602</name>
</gene>
<dbReference type="AlphaFoldDB" id="A0A8H5B3P0"/>
<feature type="region of interest" description="Disordered" evidence="1">
    <location>
        <begin position="54"/>
        <end position="119"/>
    </location>
</feature>
<dbReference type="Proteomes" id="UP000567179">
    <property type="component" value="Unassembled WGS sequence"/>
</dbReference>
<feature type="compositionally biased region" description="Acidic residues" evidence="1">
    <location>
        <begin position="56"/>
        <end position="113"/>
    </location>
</feature>
<keyword evidence="4" id="KW-1185">Reference proteome</keyword>
<evidence type="ECO:0000256" key="1">
    <source>
        <dbReference type="SAM" id="MobiDB-lite"/>
    </source>
</evidence>
<organism evidence="3 4">
    <name type="scientific">Psilocybe cf. subviscida</name>
    <dbReference type="NCBI Taxonomy" id="2480587"/>
    <lineage>
        <taxon>Eukaryota</taxon>
        <taxon>Fungi</taxon>
        <taxon>Dikarya</taxon>
        <taxon>Basidiomycota</taxon>
        <taxon>Agaricomycotina</taxon>
        <taxon>Agaricomycetes</taxon>
        <taxon>Agaricomycetidae</taxon>
        <taxon>Agaricales</taxon>
        <taxon>Agaricineae</taxon>
        <taxon>Strophariaceae</taxon>
        <taxon>Psilocybe</taxon>
    </lineage>
</organism>
<feature type="domain" description="F-box" evidence="2">
    <location>
        <begin position="1"/>
        <end position="45"/>
    </location>
</feature>
<feature type="compositionally biased region" description="Basic residues" evidence="1">
    <location>
        <begin position="166"/>
        <end position="180"/>
    </location>
</feature>
<dbReference type="Gene3D" id="1.20.1280.50">
    <property type="match status" value="1"/>
</dbReference>
<dbReference type="CDD" id="cd09917">
    <property type="entry name" value="F-box_SF"/>
    <property type="match status" value="1"/>
</dbReference>
<feature type="region of interest" description="Disordered" evidence="1">
    <location>
        <begin position="161"/>
        <end position="239"/>
    </location>
</feature>
<dbReference type="InterPro" id="IPR036047">
    <property type="entry name" value="F-box-like_dom_sf"/>
</dbReference>
<evidence type="ECO:0000313" key="3">
    <source>
        <dbReference type="EMBL" id="KAF5316144.1"/>
    </source>
</evidence>
<protein>
    <recommendedName>
        <fullName evidence="2">F-box domain-containing protein</fullName>
    </recommendedName>
</protein>
<proteinExistence type="predicted"/>
<comment type="caution">
    <text evidence="3">The sequence shown here is derived from an EMBL/GenBank/DDBJ whole genome shotgun (WGS) entry which is preliminary data.</text>
</comment>
<dbReference type="Pfam" id="PF12937">
    <property type="entry name" value="F-box-like"/>
    <property type="match status" value="1"/>
</dbReference>
<reference evidence="3 4" key="1">
    <citation type="journal article" date="2020" name="ISME J.">
        <title>Uncovering the hidden diversity of litter-decomposition mechanisms in mushroom-forming fungi.</title>
        <authorList>
            <person name="Floudas D."/>
            <person name="Bentzer J."/>
            <person name="Ahren D."/>
            <person name="Johansson T."/>
            <person name="Persson P."/>
            <person name="Tunlid A."/>
        </authorList>
    </citation>
    <scope>NUCLEOTIDE SEQUENCE [LARGE SCALE GENOMIC DNA]</scope>
    <source>
        <strain evidence="3 4">CBS 101986</strain>
    </source>
</reference>
<evidence type="ECO:0000313" key="4">
    <source>
        <dbReference type="Proteomes" id="UP000567179"/>
    </source>
</evidence>
<feature type="compositionally biased region" description="Basic and acidic residues" evidence="1">
    <location>
        <begin position="222"/>
        <end position="239"/>
    </location>
</feature>
<dbReference type="SUPFAM" id="SSF81383">
    <property type="entry name" value="F-box domain"/>
    <property type="match status" value="1"/>
</dbReference>
<evidence type="ECO:0000259" key="2">
    <source>
        <dbReference type="PROSITE" id="PS50181"/>
    </source>
</evidence>
<dbReference type="InterPro" id="IPR001810">
    <property type="entry name" value="F-box_dom"/>
</dbReference>
<feature type="compositionally biased region" description="Low complexity" evidence="1">
    <location>
        <begin position="386"/>
        <end position="405"/>
    </location>
</feature>
<sequence length="739" mass="80946">MAAAQLPTELLVAIFEPLSPAELASAATVCWRFNAVAERLLYANVHIVDFLHEGPLDDDDERQDDDEDEEEDVYSDEDVDGLAMSEGEDEDFLEDPLSDDEEQEYTDSDDDAYDSLSQKETPMTPWRTLRWVTALRRRAYLWDSVRRVHIRWQALEEQGPGAQYRGHGRSPTHSPTHSHSHIQGLSESETRQRREREAEAQRQFGLHQSYPSQQQRTPDIYARQRDRDEAERRRQEEQLMQHRQLQLRRHRTAEKQRNLPAENPLVGACDRLGSVLCMLTTLESLELFLGPANFIRVRLPASVVSPVPAHAFATHRVLETHSYRQPLAFQHQQSFVLQAQVQQHQPSVAHAETEATETVPLMHAIERVVQACAFPNLRALSLGVDSQPKTASSSPTQSSVSLSHYAPPPSSSSSYALNVPYSAYTLNSVPYSPYTSYASSSGSSTSDGASPYAYAAVYPFASPSYASPSLEQQQQPTYTLRQPAYSSVLPAFLTRLPQLTHLRIAASSSSSSSAYYDADGGDSGLAAALAHLSPAALPALQSFRGSARAAARLVPGRTIMQLALAGRDEDVMGSSGGGGPMMMGAYNGGGGGALPLLAQGAVPLRVLDLSAMSARPMLLRNVAQVLSTLECLRVKLALRHTLHYSFSGIRMLAPLANVLSLLPNLAFLDLAPTGVDGFGRADPQSAGGHDTEERALCAEWARACPSLRRVIFPSQSDWVRGGDDAMDADCWTLAVAAES</sequence>
<feature type="region of interest" description="Disordered" evidence="1">
    <location>
        <begin position="385"/>
        <end position="405"/>
    </location>
</feature>
<feature type="compositionally biased region" description="Basic and acidic residues" evidence="1">
    <location>
        <begin position="188"/>
        <end position="200"/>
    </location>
</feature>